<dbReference type="Gene3D" id="3.20.20.190">
    <property type="entry name" value="Phosphatidylinositol (PI) phosphodiesterase"/>
    <property type="match status" value="1"/>
</dbReference>
<accession>A0A9W9E0Y3</accession>
<proteinExistence type="predicted"/>
<sequence length="519" mass="58884">MDSQLHSQLNEHYRVDYQVNLHPPQDVSPRLSPAIEEYIQNTLETANELLSIPILSPSQGDDSYPLTHYFVSSSHNTYLLSRQLVGRASAESYTHALSRGAHCVEIDVWPSTSPEGLVVTHGYTFTKGVSFRKVCEAIGVGVDNLGPDAWPVLVSLECHVGPKGQQIMVDILKNAWGEKLVEGKLTDDSEQEVKVSPRELKGRIILMVEYYAPSNFAEVEAQEELEELDPDQEEESTTSDSIVEGEDLPQVLVGEIERGKISDELAALGYYARSWKPTKGWLQQELIDPRHILINISESKILSLLPTQLDPLIEHGRLHLRRIFPRGTRIRSSNMDILKLWRNGSHIVSLNWQTFDTPMQINEAMFVGSPGWVLKPKAQRLLNPDSRTFRFSAEIVGLTYLLVLPSKDYQDKTYKAYVEADLFHGVQDQNWKSKVVTTTEEGDAVWNEALEWEFNRDELAFLRLRVRENRSFEKDLDLAVFCARIDDLQQGWGLVHMFNMDGKASGATLLVKFEVTVHD</sequence>
<dbReference type="SUPFAM" id="SSF49562">
    <property type="entry name" value="C2 domain (Calcium/lipid-binding domain, CaLB)"/>
    <property type="match status" value="1"/>
</dbReference>
<evidence type="ECO:0000259" key="5">
    <source>
        <dbReference type="PROSITE" id="PS50008"/>
    </source>
</evidence>
<feature type="domain" description="PI-PLC Y-box" evidence="5">
    <location>
        <begin position="265"/>
        <end position="380"/>
    </location>
</feature>
<dbReference type="GO" id="GO:0051209">
    <property type="term" value="P:release of sequestered calcium ion into cytosol"/>
    <property type="evidence" value="ECO:0007669"/>
    <property type="project" value="TreeGrafter"/>
</dbReference>
<gene>
    <name evidence="6" type="ORF">C8J55DRAFT_576764</name>
</gene>
<dbReference type="Gene3D" id="2.60.40.150">
    <property type="entry name" value="C2 domain"/>
    <property type="match status" value="1"/>
</dbReference>
<dbReference type="GO" id="GO:0004435">
    <property type="term" value="F:phosphatidylinositol-4,5-bisphosphate phospholipase C activity"/>
    <property type="evidence" value="ECO:0007669"/>
    <property type="project" value="UniProtKB-EC"/>
</dbReference>
<dbReference type="SUPFAM" id="SSF51695">
    <property type="entry name" value="PLC-like phosphodiesterases"/>
    <property type="match status" value="1"/>
</dbReference>
<dbReference type="InterPro" id="IPR017946">
    <property type="entry name" value="PLC-like_Pdiesterase_TIM-brl"/>
</dbReference>
<comment type="caution">
    <text evidence="6">The sequence shown here is derived from an EMBL/GenBank/DDBJ whole genome shotgun (WGS) entry which is preliminary data.</text>
</comment>
<name>A0A9W9E0Y3_9AGAR</name>
<dbReference type="Pfam" id="PF00388">
    <property type="entry name" value="PI-PLC-X"/>
    <property type="match status" value="1"/>
</dbReference>
<dbReference type="GO" id="GO:0016042">
    <property type="term" value="P:lipid catabolic process"/>
    <property type="evidence" value="ECO:0007669"/>
    <property type="project" value="UniProtKB-KW"/>
</dbReference>
<dbReference type="GO" id="GO:0048015">
    <property type="term" value="P:phosphatidylinositol-mediated signaling"/>
    <property type="evidence" value="ECO:0007669"/>
    <property type="project" value="TreeGrafter"/>
</dbReference>
<dbReference type="PROSITE" id="PS50008">
    <property type="entry name" value="PIPLC_Y_DOMAIN"/>
    <property type="match status" value="1"/>
</dbReference>
<dbReference type="InterPro" id="IPR001192">
    <property type="entry name" value="PI-PLC_fam"/>
</dbReference>
<keyword evidence="2" id="KW-0442">Lipid degradation</keyword>
<dbReference type="EC" id="3.1.4.11" evidence="2"/>
<dbReference type="PANTHER" id="PTHR10336">
    <property type="entry name" value="PHOSPHOINOSITIDE-SPECIFIC PHOSPHOLIPASE C FAMILY PROTEIN"/>
    <property type="match status" value="1"/>
</dbReference>
<feature type="region of interest" description="Disordered" evidence="3">
    <location>
        <begin position="225"/>
        <end position="244"/>
    </location>
</feature>
<dbReference type="SMART" id="SM00149">
    <property type="entry name" value="PLCYc"/>
    <property type="match status" value="1"/>
</dbReference>
<comment type="catalytic activity">
    <reaction evidence="2">
        <text>a 1,2-diacyl-sn-glycero-3-phospho-(1D-myo-inositol-4,5-bisphosphate) + H2O = 1D-myo-inositol 1,4,5-trisphosphate + a 1,2-diacyl-sn-glycerol + H(+)</text>
        <dbReference type="Rhea" id="RHEA:33179"/>
        <dbReference type="ChEBI" id="CHEBI:15377"/>
        <dbReference type="ChEBI" id="CHEBI:15378"/>
        <dbReference type="ChEBI" id="CHEBI:17815"/>
        <dbReference type="ChEBI" id="CHEBI:58456"/>
        <dbReference type="ChEBI" id="CHEBI:203600"/>
        <dbReference type="EC" id="3.1.4.11"/>
    </reaction>
</comment>
<evidence type="ECO:0000256" key="1">
    <source>
        <dbReference type="ARBA" id="ARBA00023224"/>
    </source>
</evidence>
<keyword evidence="2" id="KW-0443">Lipid metabolism</keyword>
<organism evidence="6 7">
    <name type="scientific">Lentinula lateritia</name>
    <dbReference type="NCBI Taxonomy" id="40482"/>
    <lineage>
        <taxon>Eukaryota</taxon>
        <taxon>Fungi</taxon>
        <taxon>Dikarya</taxon>
        <taxon>Basidiomycota</taxon>
        <taxon>Agaricomycotina</taxon>
        <taxon>Agaricomycetes</taxon>
        <taxon>Agaricomycetidae</taxon>
        <taxon>Agaricales</taxon>
        <taxon>Marasmiineae</taxon>
        <taxon>Omphalotaceae</taxon>
        <taxon>Lentinula</taxon>
    </lineage>
</organism>
<dbReference type="Pfam" id="PF00387">
    <property type="entry name" value="PI-PLC-Y"/>
    <property type="match status" value="1"/>
</dbReference>
<evidence type="ECO:0000259" key="4">
    <source>
        <dbReference type="PROSITE" id="PS50004"/>
    </source>
</evidence>
<evidence type="ECO:0000256" key="3">
    <source>
        <dbReference type="SAM" id="MobiDB-lite"/>
    </source>
</evidence>
<keyword evidence="2" id="KW-0378">Hydrolase</keyword>
<dbReference type="InterPro" id="IPR000909">
    <property type="entry name" value="PLipase_C_PInositol-sp_X_dom"/>
</dbReference>
<protein>
    <recommendedName>
        <fullName evidence="2">Phosphoinositide phospholipase C</fullName>
        <ecNumber evidence="2">3.1.4.11</ecNumber>
    </recommendedName>
</protein>
<dbReference type="InterPro" id="IPR001711">
    <property type="entry name" value="PLipase_C_Pinositol-sp_Y"/>
</dbReference>
<dbReference type="PRINTS" id="PR00390">
    <property type="entry name" value="PHPHLIPASEC"/>
</dbReference>
<dbReference type="PANTHER" id="PTHR10336:SF169">
    <property type="entry name" value="PHOSPHOINOSITIDE PHOSPHOLIPASE C"/>
    <property type="match status" value="1"/>
</dbReference>
<reference evidence="6" key="2">
    <citation type="journal article" date="2023" name="Proc. Natl. Acad. Sci. U.S.A.">
        <title>A global phylogenomic analysis of the shiitake genus Lentinula.</title>
        <authorList>
            <person name="Sierra-Patev S."/>
            <person name="Min B."/>
            <person name="Naranjo-Ortiz M."/>
            <person name="Looney B."/>
            <person name="Konkel Z."/>
            <person name="Slot J.C."/>
            <person name="Sakamoto Y."/>
            <person name="Steenwyk J.L."/>
            <person name="Rokas A."/>
            <person name="Carro J."/>
            <person name="Camarero S."/>
            <person name="Ferreira P."/>
            <person name="Molpeceres G."/>
            <person name="Ruiz-Duenas F.J."/>
            <person name="Serrano A."/>
            <person name="Henrissat B."/>
            <person name="Drula E."/>
            <person name="Hughes K.W."/>
            <person name="Mata J.L."/>
            <person name="Ishikawa N.K."/>
            <person name="Vargas-Isla R."/>
            <person name="Ushijima S."/>
            <person name="Smith C.A."/>
            <person name="Donoghue J."/>
            <person name="Ahrendt S."/>
            <person name="Andreopoulos W."/>
            <person name="He G."/>
            <person name="LaButti K."/>
            <person name="Lipzen A."/>
            <person name="Ng V."/>
            <person name="Riley R."/>
            <person name="Sandor L."/>
            <person name="Barry K."/>
            <person name="Martinez A.T."/>
            <person name="Xiao Y."/>
            <person name="Gibbons J.G."/>
            <person name="Terashima K."/>
            <person name="Grigoriev I.V."/>
            <person name="Hibbett D."/>
        </authorList>
    </citation>
    <scope>NUCLEOTIDE SEQUENCE</scope>
    <source>
        <strain evidence="6">Sp2 HRB7682 ss15</strain>
    </source>
</reference>
<dbReference type="InterPro" id="IPR035892">
    <property type="entry name" value="C2_domain_sf"/>
</dbReference>
<dbReference type="SMART" id="SM00148">
    <property type="entry name" value="PLCXc"/>
    <property type="match status" value="1"/>
</dbReference>
<dbReference type="InterPro" id="IPR000008">
    <property type="entry name" value="C2_dom"/>
</dbReference>
<dbReference type="PROSITE" id="PS50007">
    <property type="entry name" value="PIPLC_X_DOMAIN"/>
    <property type="match status" value="1"/>
</dbReference>
<dbReference type="PROSITE" id="PS50004">
    <property type="entry name" value="C2"/>
    <property type="match status" value="1"/>
</dbReference>
<reference evidence="6" key="1">
    <citation type="submission" date="2022-08" db="EMBL/GenBank/DDBJ databases">
        <authorList>
            <consortium name="DOE Joint Genome Institute"/>
            <person name="Min B."/>
            <person name="Riley R."/>
            <person name="Sierra-Patev S."/>
            <person name="Naranjo-Ortiz M."/>
            <person name="Looney B."/>
            <person name="Konkel Z."/>
            <person name="Slot J.C."/>
            <person name="Sakamoto Y."/>
            <person name="Steenwyk J.L."/>
            <person name="Rokas A."/>
            <person name="Carro J."/>
            <person name="Camarero S."/>
            <person name="Ferreira P."/>
            <person name="Molpeceres G."/>
            <person name="Ruiz-Duenas F.J."/>
            <person name="Serrano A."/>
            <person name="Henrissat B."/>
            <person name="Drula E."/>
            <person name="Hughes K.W."/>
            <person name="Mata J.L."/>
            <person name="Ishikawa N.K."/>
            <person name="Vargas-Isla R."/>
            <person name="Ushijima S."/>
            <person name="Smith C.A."/>
            <person name="Ahrendt S."/>
            <person name="Andreopoulos W."/>
            <person name="He G."/>
            <person name="Labutti K."/>
            <person name="Lipzen A."/>
            <person name="Ng V."/>
            <person name="Sandor L."/>
            <person name="Barry K."/>
            <person name="Martinez A.T."/>
            <person name="Xiao Y."/>
            <person name="Gibbons J.G."/>
            <person name="Terashima K."/>
            <person name="Hibbett D.S."/>
            <person name="Grigoriev I.V."/>
        </authorList>
    </citation>
    <scope>NUCLEOTIDE SEQUENCE</scope>
    <source>
        <strain evidence="6">Sp2 HRB7682 ss15</strain>
    </source>
</reference>
<keyword evidence="1" id="KW-0807">Transducer</keyword>
<feature type="domain" description="C2" evidence="4">
    <location>
        <begin position="372"/>
        <end position="499"/>
    </location>
</feature>
<dbReference type="Pfam" id="PF00168">
    <property type="entry name" value="C2"/>
    <property type="match status" value="1"/>
</dbReference>
<dbReference type="Proteomes" id="UP001150238">
    <property type="component" value="Unassembled WGS sequence"/>
</dbReference>
<evidence type="ECO:0000313" key="7">
    <source>
        <dbReference type="Proteomes" id="UP001150238"/>
    </source>
</evidence>
<evidence type="ECO:0000256" key="2">
    <source>
        <dbReference type="RuleBase" id="RU361133"/>
    </source>
</evidence>
<evidence type="ECO:0000313" key="6">
    <source>
        <dbReference type="EMBL" id="KAJ4494862.1"/>
    </source>
</evidence>
<dbReference type="EMBL" id="JANVFS010000002">
    <property type="protein sequence ID" value="KAJ4494862.1"/>
    <property type="molecule type" value="Genomic_DNA"/>
</dbReference>
<dbReference type="AlphaFoldDB" id="A0A9W9E0Y3"/>